<dbReference type="InterPro" id="IPR036873">
    <property type="entry name" value="Rhodanese-like_dom_sf"/>
</dbReference>
<dbReference type="SUPFAM" id="SSF52821">
    <property type="entry name" value="Rhodanese/Cell cycle control phosphatase"/>
    <property type="match status" value="1"/>
</dbReference>
<reference evidence="2" key="1">
    <citation type="submission" date="2023-10" db="EMBL/GenBank/DDBJ databases">
        <title>Screening of Alkalihalophilus pseudofirmusBZ-TG-HK211 and Its Alleviation of Salt Stress on Rapeseed Growth.</title>
        <authorList>
            <person name="Zhao B."/>
            <person name="Guo T."/>
        </authorList>
    </citation>
    <scope>NUCLEOTIDE SEQUENCE</scope>
    <source>
        <strain evidence="2">BZ-TG-HK211</strain>
    </source>
</reference>
<dbReference type="PANTHER" id="PTHR43031">
    <property type="entry name" value="FAD-DEPENDENT OXIDOREDUCTASE"/>
    <property type="match status" value="1"/>
</dbReference>
<feature type="domain" description="Rhodanese" evidence="1">
    <location>
        <begin position="42"/>
        <end position="126"/>
    </location>
</feature>
<dbReference type="FunFam" id="3.40.250.10:FF:000049">
    <property type="entry name" value="Phage shock protein E"/>
    <property type="match status" value="1"/>
</dbReference>
<evidence type="ECO:0000313" key="2">
    <source>
        <dbReference type="EMBL" id="MDV2883946.1"/>
    </source>
</evidence>
<proteinExistence type="predicted"/>
<evidence type="ECO:0000259" key="1">
    <source>
        <dbReference type="PROSITE" id="PS50206"/>
    </source>
</evidence>
<organism evidence="2 3">
    <name type="scientific">Alkalihalophilus pseudofirmus</name>
    <name type="common">Bacillus pseudofirmus</name>
    <dbReference type="NCBI Taxonomy" id="79885"/>
    <lineage>
        <taxon>Bacteria</taxon>
        <taxon>Bacillati</taxon>
        <taxon>Bacillota</taxon>
        <taxon>Bacilli</taxon>
        <taxon>Bacillales</taxon>
        <taxon>Bacillaceae</taxon>
        <taxon>Alkalihalophilus</taxon>
    </lineage>
</organism>
<comment type="caution">
    <text evidence="2">The sequence shown here is derived from an EMBL/GenBank/DDBJ whole genome shotgun (WGS) entry which is preliminary data.</text>
</comment>
<dbReference type="Pfam" id="PF00581">
    <property type="entry name" value="Rhodanese"/>
    <property type="match status" value="1"/>
</dbReference>
<dbReference type="Proteomes" id="UP001285636">
    <property type="component" value="Unassembled WGS sequence"/>
</dbReference>
<dbReference type="InterPro" id="IPR001763">
    <property type="entry name" value="Rhodanese-like_dom"/>
</dbReference>
<dbReference type="RefSeq" id="WP_323465744.1">
    <property type="nucleotide sequence ID" value="NZ_CP144224.1"/>
</dbReference>
<dbReference type="InterPro" id="IPR050229">
    <property type="entry name" value="GlpE_sulfurtransferase"/>
</dbReference>
<gene>
    <name evidence="2" type="ORF">RYX45_02045</name>
</gene>
<dbReference type="PROSITE" id="PS50206">
    <property type="entry name" value="RHODANESE_3"/>
    <property type="match status" value="1"/>
</dbReference>
<evidence type="ECO:0000313" key="3">
    <source>
        <dbReference type="Proteomes" id="UP001285636"/>
    </source>
</evidence>
<dbReference type="CDD" id="cd00158">
    <property type="entry name" value="RHOD"/>
    <property type="match status" value="1"/>
</dbReference>
<dbReference type="AlphaFoldDB" id="A0AAJ2KSF8"/>
<protein>
    <submittedName>
        <fullName evidence="2">Rhodanese-like domain-containing protein</fullName>
    </submittedName>
</protein>
<name>A0AAJ2KSF8_ALKPS</name>
<dbReference type="EMBL" id="JAWJAY010000001">
    <property type="protein sequence ID" value="MDV2883946.1"/>
    <property type="molecule type" value="Genomic_DNA"/>
</dbReference>
<dbReference type="Gene3D" id="3.40.250.10">
    <property type="entry name" value="Rhodanese-like domain"/>
    <property type="match status" value="1"/>
</dbReference>
<dbReference type="PANTHER" id="PTHR43031:SF17">
    <property type="entry name" value="SULFURTRANSFERASE YTWF-RELATED"/>
    <property type="match status" value="1"/>
</dbReference>
<sequence length="126" mass="14106">MKFLSLTVLAILIGIGVFSLFNQSSNNVEEITTTELKEQMKTDQTAVYIDVREVDEFEDGHVEGMKNMPLSSFTETYSELPKDKEIVVMCRSGNRSMQAAEYLVQQGYKDVINVSGGMLAWDGPVK</sequence>
<accession>A0AAJ2KSF8</accession>
<dbReference type="SMART" id="SM00450">
    <property type="entry name" value="RHOD"/>
    <property type="match status" value="1"/>
</dbReference>